<gene>
    <name evidence="10" type="ORF">SAMEA4029009_CIC11G00000001019</name>
    <name evidence="11" type="ORF">SAMEA4029010_CIC11G00000005116</name>
</gene>
<keyword evidence="5 8" id="KW-0687">Ribonucleoprotein</keyword>
<evidence type="ECO:0000313" key="12">
    <source>
        <dbReference type="Proteomes" id="UP000182259"/>
    </source>
</evidence>
<name>A0A1L0DHV8_9ASCO</name>
<dbReference type="InterPro" id="IPR000702">
    <property type="entry name" value="Ribosomal_uL6-like"/>
</dbReference>
<evidence type="ECO:0000256" key="8">
    <source>
        <dbReference type="RuleBase" id="RU003869"/>
    </source>
</evidence>
<dbReference type="Gene3D" id="3.90.930.12">
    <property type="entry name" value="Ribosomal protein L6, alpha-beta domain"/>
    <property type="match status" value="2"/>
</dbReference>
<feature type="domain" description="Large ribosomal subunit protein uL6 alpha-beta" evidence="9">
    <location>
        <begin position="58"/>
        <end position="121"/>
    </location>
</feature>
<evidence type="ECO:0000256" key="2">
    <source>
        <dbReference type="ARBA" id="ARBA00022730"/>
    </source>
</evidence>
<dbReference type="InterPro" id="IPR019906">
    <property type="entry name" value="Ribosomal_uL6_bac-type"/>
</dbReference>
<dbReference type="FunFam" id="3.90.930.12:FF:000006">
    <property type="entry name" value="50S ribosomal protein L6"/>
    <property type="match status" value="1"/>
</dbReference>
<dbReference type="EMBL" id="LT635765">
    <property type="protein sequence ID" value="SGZ51990.1"/>
    <property type="molecule type" value="Genomic_DNA"/>
</dbReference>
<dbReference type="InterPro" id="IPR002358">
    <property type="entry name" value="Ribosomal_uL6_CS"/>
</dbReference>
<dbReference type="PANTHER" id="PTHR11655:SF14">
    <property type="entry name" value="LARGE RIBOSOMAL SUBUNIT PROTEIN UL6M"/>
    <property type="match status" value="1"/>
</dbReference>
<dbReference type="SUPFAM" id="SSF56053">
    <property type="entry name" value="Ribosomal protein L6"/>
    <property type="match status" value="2"/>
</dbReference>
<protein>
    <recommendedName>
        <fullName evidence="7">Large ribosomal subunit protein uL6m</fullName>
    </recommendedName>
</protein>
<organism evidence="10 12">
    <name type="scientific">Sungouiella intermedia</name>
    <dbReference type="NCBI Taxonomy" id="45354"/>
    <lineage>
        <taxon>Eukaryota</taxon>
        <taxon>Fungi</taxon>
        <taxon>Dikarya</taxon>
        <taxon>Ascomycota</taxon>
        <taxon>Saccharomycotina</taxon>
        <taxon>Pichiomycetes</taxon>
        <taxon>Metschnikowiaceae</taxon>
        <taxon>Sungouiella</taxon>
    </lineage>
</organism>
<dbReference type="STRING" id="45354.A0A1L0DHV8"/>
<dbReference type="Pfam" id="PF00347">
    <property type="entry name" value="Ribosomal_L6"/>
    <property type="match status" value="2"/>
</dbReference>
<dbReference type="GO" id="GO:0003735">
    <property type="term" value="F:structural constituent of ribosome"/>
    <property type="evidence" value="ECO:0007669"/>
    <property type="project" value="InterPro"/>
</dbReference>
<evidence type="ECO:0000259" key="9">
    <source>
        <dbReference type="Pfam" id="PF00347"/>
    </source>
</evidence>
<sequence>MFARVPLRGARHFSSALPRFSFIGKAPVRLSEGVECFTEEIPFEFCKSFTKGKDTITLNKQIVVKGPKGVMKLAVPEFVSIAKDHDQVTVSVANPEDKIQRSLWGTSRALIQNHVIGTSEGHLAVVKFVGTGYRASIEKDGEDSYVALKVGYPYTPRLKVPEGVTVTSPNPTRLLIEGVDKQQVTLFAARIREYRKPEPYKGKGIFVGDETIKLKQKKIK</sequence>
<dbReference type="Proteomes" id="UP000182334">
    <property type="component" value="Chromosome III"/>
</dbReference>
<keyword evidence="13" id="KW-1185">Reference proteome</keyword>
<accession>A0A1L0DHV8</accession>
<proteinExistence type="inferred from homology"/>
<reference evidence="12 13" key="1">
    <citation type="submission" date="2016-10" db="EMBL/GenBank/DDBJ databases">
        <authorList>
            <person name="de Groot N.N."/>
        </authorList>
    </citation>
    <scope>NUCLEOTIDE SEQUENCE [LARGE SCALE GENOMIC DNA]</scope>
    <source>
        <strain evidence="11 13">CBS 141442</strain>
        <strain evidence="10 12">PYCC 4715</strain>
    </source>
</reference>
<dbReference type="PRINTS" id="PR00059">
    <property type="entry name" value="RIBOSOMALL6"/>
</dbReference>
<evidence type="ECO:0000256" key="3">
    <source>
        <dbReference type="ARBA" id="ARBA00022884"/>
    </source>
</evidence>
<evidence type="ECO:0000313" key="10">
    <source>
        <dbReference type="EMBL" id="SGZ51990.1"/>
    </source>
</evidence>
<keyword evidence="3" id="KW-0694">RNA-binding</keyword>
<evidence type="ECO:0000256" key="6">
    <source>
        <dbReference type="ARBA" id="ARBA00037226"/>
    </source>
</evidence>
<evidence type="ECO:0000313" key="13">
    <source>
        <dbReference type="Proteomes" id="UP000182334"/>
    </source>
</evidence>
<evidence type="ECO:0000256" key="5">
    <source>
        <dbReference type="ARBA" id="ARBA00023274"/>
    </source>
</evidence>
<dbReference type="GO" id="GO:0019843">
    <property type="term" value="F:rRNA binding"/>
    <property type="evidence" value="ECO:0007669"/>
    <property type="project" value="UniProtKB-KW"/>
</dbReference>
<evidence type="ECO:0000313" key="11">
    <source>
        <dbReference type="EMBL" id="SGZ51991.1"/>
    </source>
</evidence>
<dbReference type="OrthoDB" id="540873at2759"/>
<dbReference type="PANTHER" id="PTHR11655">
    <property type="entry name" value="60S/50S RIBOSOMAL PROTEIN L6/L9"/>
    <property type="match status" value="1"/>
</dbReference>
<dbReference type="Proteomes" id="UP000182259">
    <property type="component" value="Chromosome II"/>
</dbReference>
<dbReference type="EMBL" id="LT635758">
    <property type="protein sequence ID" value="SGZ51991.1"/>
    <property type="molecule type" value="Genomic_DNA"/>
</dbReference>
<evidence type="ECO:0000256" key="7">
    <source>
        <dbReference type="ARBA" id="ARBA00069416"/>
    </source>
</evidence>
<evidence type="ECO:0000256" key="1">
    <source>
        <dbReference type="ARBA" id="ARBA00009356"/>
    </source>
</evidence>
<comment type="function">
    <text evidence="6">Component of the mitochondrial ribosome (mitoribosome), a dedicated translation machinery responsible for the synthesis of mitochondrial genome-encoded proteins, including at least some of the essential transmembrane subunits of the mitochondrial respiratory chain. The mitoribosomes are attached to the mitochondrial inner membrane and translation products are cotranslationally integrated into the membrane.</text>
</comment>
<comment type="similarity">
    <text evidence="1 8">Belongs to the universal ribosomal protein uL6 family.</text>
</comment>
<dbReference type="AlphaFoldDB" id="A0A1L0DHV8"/>
<feature type="domain" description="Large ribosomal subunit protein uL6 alpha-beta" evidence="9">
    <location>
        <begin position="129"/>
        <end position="205"/>
    </location>
</feature>
<keyword evidence="4 8" id="KW-0689">Ribosomal protein</keyword>
<dbReference type="InterPro" id="IPR020040">
    <property type="entry name" value="Ribosomal_uL6_a/b-dom"/>
</dbReference>
<dbReference type="GO" id="GO:0005762">
    <property type="term" value="C:mitochondrial large ribosomal subunit"/>
    <property type="evidence" value="ECO:0007669"/>
    <property type="project" value="TreeGrafter"/>
</dbReference>
<dbReference type="GO" id="GO:0006412">
    <property type="term" value="P:translation"/>
    <property type="evidence" value="ECO:0007669"/>
    <property type="project" value="InterPro"/>
</dbReference>
<dbReference type="PROSITE" id="PS00525">
    <property type="entry name" value="RIBOSOMAL_L6_1"/>
    <property type="match status" value="1"/>
</dbReference>
<evidence type="ECO:0000256" key="4">
    <source>
        <dbReference type="ARBA" id="ARBA00022980"/>
    </source>
</evidence>
<dbReference type="InterPro" id="IPR036789">
    <property type="entry name" value="Ribosomal_uL6-like_a/b-dom_sf"/>
</dbReference>
<keyword evidence="2" id="KW-0699">rRNA-binding</keyword>